<dbReference type="SUPFAM" id="SSF47188">
    <property type="entry name" value="Hemerythrin-like"/>
    <property type="match status" value="1"/>
</dbReference>
<evidence type="ECO:0000313" key="6">
    <source>
        <dbReference type="Proteomes" id="UP000324800"/>
    </source>
</evidence>
<accession>A0A5J4TDB8</accession>
<evidence type="ECO:0000256" key="1">
    <source>
        <dbReference type="ARBA" id="ARBA00010587"/>
    </source>
</evidence>
<evidence type="ECO:0000313" key="5">
    <source>
        <dbReference type="EMBL" id="KAA6356149.1"/>
    </source>
</evidence>
<protein>
    <submittedName>
        <fullName evidence="5">Uncharacterized protein</fullName>
    </submittedName>
</protein>
<dbReference type="Proteomes" id="UP000324800">
    <property type="component" value="Unassembled WGS sequence"/>
</dbReference>
<gene>
    <name evidence="5" type="ORF">EZS28_048324</name>
</gene>
<name>A0A5J4TDB8_9EUKA</name>
<keyword evidence="4" id="KW-0175">Coiled coil</keyword>
<dbReference type="GO" id="GO:0046872">
    <property type="term" value="F:metal ion binding"/>
    <property type="evidence" value="ECO:0007669"/>
    <property type="project" value="UniProtKB-KW"/>
</dbReference>
<feature type="coiled-coil region" evidence="4">
    <location>
        <begin position="75"/>
        <end position="102"/>
    </location>
</feature>
<sequence length="216" mass="24560">MREIDPDADAQERTGMGSARWKDEYSCDCLRLDHEHQDMLISLATVCCCIDGTMNIKQQIESLQNTLEIKPTTELKAVKSIVDAVQKEREQLRDSMGNLSGNVSSMKGSGNNDQGSGNDGKIHIDVTLAFDETKLRWLGKIIERMLGILVRQTCGTFADEEQMMDKYRIPRHHSNIHFSQHLVLIRKLYTTILHIAQSAENFKYPIPSTFSQTFIQ</sequence>
<evidence type="ECO:0000256" key="3">
    <source>
        <dbReference type="ARBA" id="ARBA00023004"/>
    </source>
</evidence>
<dbReference type="InterPro" id="IPR035938">
    <property type="entry name" value="Hemerythrin-like_sf"/>
</dbReference>
<reference evidence="5 6" key="1">
    <citation type="submission" date="2019-03" db="EMBL/GenBank/DDBJ databases">
        <title>Single cell metagenomics reveals metabolic interactions within the superorganism composed of flagellate Streblomastix strix and complex community of Bacteroidetes bacteria on its surface.</title>
        <authorList>
            <person name="Treitli S.C."/>
            <person name="Kolisko M."/>
            <person name="Husnik F."/>
            <person name="Keeling P."/>
            <person name="Hampl V."/>
        </authorList>
    </citation>
    <scope>NUCLEOTIDE SEQUENCE [LARGE SCALE GENOMIC DNA]</scope>
    <source>
        <strain evidence="5">ST1C</strain>
    </source>
</reference>
<dbReference type="EMBL" id="SNRW01033461">
    <property type="protein sequence ID" value="KAA6356149.1"/>
    <property type="molecule type" value="Genomic_DNA"/>
</dbReference>
<comment type="similarity">
    <text evidence="1">Belongs to the hemerythrin family.</text>
</comment>
<keyword evidence="3" id="KW-0408">Iron</keyword>
<proteinExistence type="inferred from homology"/>
<evidence type="ECO:0000256" key="2">
    <source>
        <dbReference type="ARBA" id="ARBA00022723"/>
    </source>
</evidence>
<organism evidence="5 6">
    <name type="scientific">Streblomastix strix</name>
    <dbReference type="NCBI Taxonomy" id="222440"/>
    <lineage>
        <taxon>Eukaryota</taxon>
        <taxon>Metamonada</taxon>
        <taxon>Preaxostyla</taxon>
        <taxon>Oxymonadida</taxon>
        <taxon>Streblomastigidae</taxon>
        <taxon>Streblomastix</taxon>
    </lineage>
</organism>
<comment type="caution">
    <text evidence="5">The sequence shown here is derived from an EMBL/GenBank/DDBJ whole genome shotgun (WGS) entry which is preliminary data.</text>
</comment>
<evidence type="ECO:0000256" key="4">
    <source>
        <dbReference type="SAM" id="Coils"/>
    </source>
</evidence>
<dbReference type="AlphaFoldDB" id="A0A5J4TDB8"/>
<feature type="non-terminal residue" evidence="5">
    <location>
        <position position="216"/>
    </location>
</feature>
<keyword evidence="2" id="KW-0479">Metal-binding</keyword>